<dbReference type="STRING" id="1841859.GCA_900157385_03887"/>
<evidence type="ECO:0000313" key="2">
    <source>
        <dbReference type="Proteomes" id="UP000241595"/>
    </source>
</evidence>
<proteinExistence type="predicted"/>
<dbReference type="AlphaFoldDB" id="A0A2U3NG35"/>
<evidence type="ECO:0008006" key="3">
    <source>
        <dbReference type="Google" id="ProtNLM"/>
    </source>
</evidence>
<keyword evidence="2" id="KW-1185">Reference proteome</keyword>
<dbReference type="Proteomes" id="UP000241595">
    <property type="component" value="Unassembled WGS sequence"/>
</dbReference>
<accession>A0A2U3NG35</accession>
<dbReference type="OrthoDB" id="3259391at2"/>
<dbReference type="EMBL" id="FTRV01000015">
    <property type="protein sequence ID" value="SPM30383.1"/>
    <property type="molecule type" value="Genomic_DNA"/>
</dbReference>
<name>A0A2U3NG35_9MYCO</name>
<gene>
    <name evidence="1" type="ORF">MTAB308_3886</name>
</gene>
<evidence type="ECO:0000313" key="1">
    <source>
        <dbReference type="EMBL" id="SPM30383.1"/>
    </source>
</evidence>
<reference evidence="1 2" key="1">
    <citation type="submission" date="2017-01" db="EMBL/GenBank/DDBJ databases">
        <authorList>
            <consortium name="Urmite Genomes"/>
        </authorList>
    </citation>
    <scope>NUCLEOTIDE SEQUENCE [LARGE SCALE GENOMIC DNA]</scope>
    <source>
        <strain evidence="1 2">AB308</strain>
    </source>
</reference>
<organism evidence="1 2">
    <name type="scientific">Mycobacterium terramassiliense</name>
    <dbReference type="NCBI Taxonomy" id="1841859"/>
    <lineage>
        <taxon>Bacteria</taxon>
        <taxon>Bacillati</taxon>
        <taxon>Actinomycetota</taxon>
        <taxon>Actinomycetes</taxon>
        <taxon>Mycobacteriales</taxon>
        <taxon>Mycobacteriaceae</taxon>
        <taxon>Mycobacterium</taxon>
    </lineage>
</organism>
<sequence length="192" mass="20852">MAPNDLGQMIVEHYAVSGTDLAEALQSLPSIRPDASALSEADAALFDESDFAEDDRAYARVTVETLGRVARLINTAYSGGQVAELLGVNESRVRQRRADRTLWAIQDRGGWVFPALQFEDEAGRRGQIRGLDQVLPALPDDLHPVSVAGFLTAPQADLRVDGRSVSPLDWLRSGGDIRLVLSVAEVADWASR</sequence>
<protein>
    <recommendedName>
        <fullName evidence="3">DNA-binding protein</fullName>
    </recommendedName>
</protein>